<evidence type="ECO:0000256" key="5">
    <source>
        <dbReference type="ARBA" id="ARBA00023315"/>
    </source>
</evidence>
<comment type="pathway">
    <text evidence="1">Lipid metabolism.</text>
</comment>
<dbReference type="Gene3D" id="3.40.630.30">
    <property type="match status" value="1"/>
</dbReference>
<keyword evidence="4" id="KW-0443">Lipid metabolism</keyword>
<keyword evidence="12" id="KW-1185">Reference proteome</keyword>
<sequence>MSQADERKQSSDARFSVRLARTEAELRAAQRLRYDVFVTELGGGGAQVDHAARLECDRFDAYGDHMILCDNFDAQVVGVYRLLRMDQAQSAGQFYCADEYDLAPLTGSGRRLLELGRSCLHPKVRGGAAMMYLWQGLSRYIAQHRIDVLFGAASFHGTDIGALAQPLSLLHHRHLAPEGLRVQAIGDAHQPMDLLPEASIDRRAAMVAVPPLIKAYLRLGGFVGQGAFVDHAFNTTDVCLVLDTARMNPRQVRLYQGGPAMEGKGGAA</sequence>
<evidence type="ECO:0000313" key="12">
    <source>
        <dbReference type="Proteomes" id="UP000309550"/>
    </source>
</evidence>
<dbReference type="OrthoDB" id="9787072at2"/>
<keyword evidence="3 11" id="KW-0808">Transferase</keyword>
<evidence type="ECO:0000256" key="1">
    <source>
        <dbReference type="ARBA" id="ARBA00005189"/>
    </source>
</evidence>
<comment type="function">
    <text evidence="9">Catalyzes the first step in the biosynthesis of ornithine lipids, which are phosphorus-free membrane lipids. Catalyzes the 3-hydroxyacyl-acyl carrier protein-dependent acylation of ornithine to form lyso-ornithine lipid (LOL).</text>
</comment>
<evidence type="ECO:0000256" key="7">
    <source>
        <dbReference type="ARBA" id="ARBA00039058"/>
    </source>
</evidence>
<dbReference type="GO" id="GO:0043810">
    <property type="term" value="F:ornithine-acyl [acyl carrier protein] N-acyltransferase activity"/>
    <property type="evidence" value="ECO:0007669"/>
    <property type="project" value="UniProtKB-EC"/>
</dbReference>
<name>A0A5S3PPT4_9RHOB</name>
<reference evidence="11 12" key="1">
    <citation type="submission" date="2019-05" db="EMBL/GenBank/DDBJ databases">
        <title>Sulfitobacter sabulilitoris sp. nov., isolated from a marine sand.</title>
        <authorList>
            <person name="Yoon J.-H."/>
        </authorList>
    </citation>
    <scope>NUCLEOTIDE SEQUENCE [LARGE SCALE GENOMIC DNA]</scope>
    <source>
        <strain evidence="11 12">HSMS-29</strain>
    </source>
</reference>
<organism evidence="11 12">
    <name type="scientific">Sulfitobacter sabulilitoris</name>
    <dbReference type="NCBI Taxonomy" id="2562655"/>
    <lineage>
        <taxon>Bacteria</taxon>
        <taxon>Pseudomonadati</taxon>
        <taxon>Pseudomonadota</taxon>
        <taxon>Alphaproteobacteria</taxon>
        <taxon>Rhodobacterales</taxon>
        <taxon>Roseobacteraceae</taxon>
        <taxon>Sulfitobacter</taxon>
    </lineage>
</organism>
<dbReference type="PANTHER" id="PTHR37323:SF1">
    <property type="entry name" value="L-ORNITHINE N(ALPHA)-ACYLTRANSFERASE"/>
    <property type="match status" value="1"/>
</dbReference>
<evidence type="ECO:0000256" key="10">
    <source>
        <dbReference type="ARBA" id="ARBA00047785"/>
    </source>
</evidence>
<protein>
    <recommendedName>
        <fullName evidence="8">L-ornithine N(alpha)-acyltransferase</fullName>
        <ecNumber evidence="7">2.3.2.30</ecNumber>
    </recommendedName>
</protein>
<dbReference type="GO" id="GO:0006629">
    <property type="term" value="P:lipid metabolic process"/>
    <property type="evidence" value="ECO:0007669"/>
    <property type="project" value="UniProtKB-KW"/>
</dbReference>
<comment type="caution">
    <text evidence="11">The sequence shown here is derived from an EMBL/GenBank/DDBJ whole genome shotgun (WGS) entry which is preliminary data.</text>
</comment>
<evidence type="ECO:0000256" key="9">
    <source>
        <dbReference type="ARBA" id="ARBA00045724"/>
    </source>
</evidence>
<evidence type="ECO:0000256" key="8">
    <source>
        <dbReference type="ARBA" id="ARBA00039866"/>
    </source>
</evidence>
<dbReference type="InterPro" id="IPR016181">
    <property type="entry name" value="Acyl_CoA_acyltransferase"/>
</dbReference>
<evidence type="ECO:0000256" key="3">
    <source>
        <dbReference type="ARBA" id="ARBA00022679"/>
    </source>
</evidence>
<comment type="similarity">
    <text evidence="6">Belongs to the acetyltransferase family. OlsB subfamily.</text>
</comment>
<evidence type="ECO:0000256" key="6">
    <source>
        <dbReference type="ARBA" id="ARBA00038095"/>
    </source>
</evidence>
<evidence type="ECO:0000256" key="4">
    <source>
        <dbReference type="ARBA" id="ARBA00023098"/>
    </source>
</evidence>
<dbReference type="Pfam" id="PF13444">
    <property type="entry name" value="Acetyltransf_5"/>
    <property type="match status" value="1"/>
</dbReference>
<keyword evidence="2" id="KW-0444">Lipid biosynthesis</keyword>
<dbReference type="InterPro" id="IPR052351">
    <property type="entry name" value="Ornithine_N-alpha-AT"/>
</dbReference>
<dbReference type="SUPFAM" id="SSF55729">
    <property type="entry name" value="Acyl-CoA N-acyltransferases (Nat)"/>
    <property type="match status" value="1"/>
</dbReference>
<comment type="catalytic activity">
    <reaction evidence="10">
        <text>a (3R)-hydroxyacyl-[ACP] + L-ornithine = a lyso-ornithine lipid + holo-[ACP] + H(+)</text>
        <dbReference type="Rhea" id="RHEA:20633"/>
        <dbReference type="Rhea" id="RHEA-COMP:9685"/>
        <dbReference type="Rhea" id="RHEA-COMP:9945"/>
        <dbReference type="ChEBI" id="CHEBI:15378"/>
        <dbReference type="ChEBI" id="CHEBI:46911"/>
        <dbReference type="ChEBI" id="CHEBI:64479"/>
        <dbReference type="ChEBI" id="CHEBI:78827"/>
        <dbReference type="ChEBI" id="CHEBI:138482"/>
        <dbReference type="EC" id="2.3.2.30"/>
    </reaction>
    <physiologicalReaction direction="left-to-right" evidence="10">
        <dbReference type="Rhea" id="RHEA:20634"/>
    </physiologicalReaction>
</comment>
<gene>
    <name evidence="11" type="ORF">FDT80_03385</name>
</gene>
<dbReference type="PANTHER" id="PTHR37323">
    <property type="entry name" value="GCN5-RELATED N-ACETYLTRANSFERASE"/>
    <property type="match status" value="1"/>
</dbReference>
<keyword evidence="5" id="KW-0012">Acyltransferase</keyword>
<dbReference type="Proteomes" id="UP000309550">
    <property type="component" value="Unassembled WGS sequence"/>
</dbReference>
<dbReference type="AlphaFoldDB" id="A0A5S3PPT4"/>
<dbReference type="EC" id="2.3.2.30" evidence="7"/>
<dbReference type="EMBL" id="VANS01000001">
    <property type="protein sequence ID" value="TMM55600.1"/>
    <property type="molecule type" value="Genomic_DNA"/>
</dbReference>
<evidence type="ECO:0000256" key="2">
    <source>
        <dbReference type="ARBA" id="ARBA00022516"/>
    </source>
</evidence>
<proteinExistence type="inferred from homology"/>
<evidence type="ECO:0000313" key="11">
    <source>
        <dbReference type="EMBL" id="TMM55600.1"/>
    </source>
</evidence>
<accession>A0A5S3PPT4</accession>